<feature type="domain" description="FecR protein" evidence="2">
    <location>
        <begin position="89"/>
        <end position="187"/>
    </location>
</feature>
<evidence type="ECO:0000313" key="3">
    <source>
        <dbReference type="EMBL" id="AGK57435.1"/>
    </source>
</evidence>
<dbReference type="HOGENOM" id="CLU_828401_0_0_5"/>
<gene>
    <name evidence="3" type="ORF">HYPDE_28783</name>
</gene>
<dbReference type="Pfam" id="PF04773">
    <property type="entry name" value="FecR"/>
    <property type="match status" value="1"/>
</dbReference>
<dbReference type="EMBL" id="CP005587">
    <property type="protein sequence ID" value="AGK57435.1"/>
    <property type="molecule type" value="Genomic_DNA"/>
</dbReference>
<proteinExistence type="predicted"/>
<keyword evidence="4" id="KW-1185">Reference proteome</keyword>
<dbReference type="Proteomes" id="UP000005952">
    <property type="component" value="Chromosome"/>
</dbReference>
<protein>
    <submittedName>
        <fullName evidence="3">FecR protein</fullName>
    </submittedName>
</protein>
<dbReference type="Gene3D" id="2.60.120.1440">
    <property type="match status" value="1"/>
</dbReference>
<name>N0BBD9_9HYPH</name>
<evidence type="ECO:0000259" key="2">
    <source>
        <dbReference type="Pfam" id="PF04773"/>
    </source>
</evidence>
<dbReference type="eggNOG" id="COG3712">
    <property type="taxonomic scope" value="Bacteria"/>
</dbReference>
<evidence type="ECO:0000256" key="1">
    <source>
        <dbReference type="SAM" id="MobiDB-lite"/>
    </source>
</evidence>
<feature type="region of interest" description="Disordered" evidence="1">
    <location>
        <begin position="276"/>
        <end position="358"/>
    </location>
</feature>
<feature type="compositionally biased region" description="Gly residues" evidence="1">
    <location>
        <begin position="329"/>
        <end position="345"/>
    </location>
</feature>
<sequence length="358" mass="38826">MLLFFWLLIFEVRFRIIRGVAMAGCAFMKPLLVSSFVLSGFLLPVAGAAHAASGDRIGESVVITNVVMADFAEKQRKLAKGDDVRQDETIEVNTNAQGEFRLDDDTKLALGPGSRLVLDKFVYDSDKKMGSIVINMMKGAFRFITGVAVKPTYVINTPNASITVRGTVFDVYILPDRSVWVLLHEGALEATGKRNVCHVLDQPGQLIRISEDGTVARPVNWSELPDNQAVAFDTAFPFVTNTPAIDPNPLLTRAAIIEGAFPPSQEKACINPHPRFGVKKADTGPRKAVPPARKSKVVQKPTKPKRTASRPKNDDDGWGNGIRGMDIVIGGGGMRGFPGGYGGRRPSGSRGSLTQQPR</sequence>
<dbReference type="InterPro" id="IPR006860">
    <property type="entry name" value="FecR"/>
</dbReference>
<dbReference type="KEGG" id="hdt:HYPDE_28783"/>
<evidence type="ECO:0000313" key="4">
    <source>
        <dbReference type="Proteomes" id="UP000005952"/>
    </source>
</evidence>
<reference evidence="3 4" key="1">
    <citation type="journal article" date="2013" name="Genome Announc.">
        <title>Genome sequences for three denitrifying bacterial strains isolated from a uranium- and nitrate-contaminated subsurface environment.</title>
        <authorList>
            <person name="Venkatramanan R."/>
            <person name="Prakash O."/>
            <person name="Woyke T."/>
            <person name="Chain P."/>
            <person name="Goodwin L.A."/>
            <person name="Watson D."/>
            <person name="Brooks S."/>
            <person name="Kostka J.E."/>
            <person name="Green S.J."/>
        </authorList>
    </citation>
    <scope>NUCLEOTIDE SEQUENCE [LARGE SCALE GENOMIC DNA]</scope>
    <source>
        <strain evidence="3 4">1NES1</strain>
    </source>
</reference>
<organism evidence="3 4">
    <name type="scientific">Hyphomicrobium denitrificans 1NES1</name>
    <dbReference type="NCBI Taxonomy" id="670307"/>
    <lineage>
        <taxon>Bacteria</taxon>
        <taxon>Pseudomonadati</taxon>
        <taxon>Pseudomonadota</taxon>
        <taxon>Alphaproteobacteria</taxon>
        <taxon>Hyphomicrobiales</taxon>
        <taxon>Hyphomicrobiaceae</taxon>
        <taxon>Hyphomicrobium</taxon>
    </lineage>
</organism>
<feature type="compositionally biased region" description="Basic residues" evidence="1">
    <location>
        <begin position="293"/>
        <end position="309"/>
    </location>
</feature>
<accession>N0BBD9</accession>
<dbReference type="AlphaFoldDB" id="N0BBD9"/>